<evidence type="ECO:0000256" key="4">
    <source>
        <dbReference type="ARBA" id="ARBA00022737"/>
    </source>
</evidence>
<keyword evidence="4" id="KW-0677">Repeat</keyword>
<feature type="domain" description="Saposin A-type" evidence="9">
    <location>
        <begin position="22"/>
        <end position="62"/>
    </location>
</feature>
<keyword evidence="3 7" id="KW-0732">Signal</keyword>
<keyword evidence="11" id="KW-1185">Reference proteome</keyword>
<evidence type="ECO:0000256" key="5">
    <source>
        <dbReference type="ARBA" id="ARBA00023157"/>
    </source>
</evidence>
<name>A0A7M5WIX3_9CNID</name>
<dbReference type="SUPFAM" id="SSF47862">
    <property type="entry name" value="Saposin"/>
    <property type="match status" value="12"/>
</dbReference>
<sequence>MKVLLLLLSLLSFGNTLHIDSNRYAEKCNIGGPQYWCRNKDTASRCQAVAYCQEHVWGVAKEGDDICAECQEYVGLLHGMLASNSTRQMIIDELTSACKQLPDAYQEMCQAMIENYVEKAIDMMEQYTTDAKAVCTSLGLCNGKKLSHKVMIHIRQSLKHLHKMKQVKTDYCTTCEQYVGTVHLILSNQETKTQVLNELTSLCNQYVKSSELCPLISTLGGSVYDELVAYLATPQKLCTTLGLCSGGKKIALLQLQQTKNIVQFSRMLPAVKSLNGELCDVCKFGVNYLDSMLKDNATEAELKQAVLGLCGDLPPSVSSICKSYVNSYWSAAIGLIVSELNDSAALCTTLHACTSVQKATPAKKVQANPVTCEVCEYAMNYLDSILADNATEKEIIDALDSLCAKLPSSISGECTSLINQYGDTILKLLISELKPDQICKELGLCSSVKKAINVPVKKVKANPVACEVCEYAMSYLDQTLSDHATEQEIINAVESLCSKLPSTISGECNTLVQQYGEAIIQMLIQQLKPEVICKELGLCSSLRKEMKIITPAKKFHANPVTCEVCEYAMNYLDSILTDKSTEQEIISALDSLCSKLPSSLSGECTTLINNYGEAILQMLVQEFKPDVICKELGLCTSKLVKKTKSNAVTCELCEYAMSYLDSILTDKSTEQEITSAVESLCSKLPASISGECKSLVDEYSETIIKMLIEDFQPAFVCQKLGLCTSTRKAKKPVVQSIKVKANPVTCEVCEYAMQYLDSMLSDNATETEIKQGLEQLCGYLPASVSGECSSLVDQYSDTLVKLLIQELNPETICKELQLCASNLIKAKKPVVQSLKVKANPVTCEVCEYAMQYLDSMLSDNATEAEIRQGLDQLCGYLPASVSGECTSLVNQYADTIIKLIVQELDPATICKELQLCAASKKVTNVKDDLTCTVCQDALEVLDNIIKENKTEEAIKNGLDKLCSLLPSSLSGECQSLVTLYGDAILNLLINEIDPSAICKELKLCASARKVVKTPIKNEVTCEFCKYAMTYLDNQLKSDRTEAKIKSALDSLCTHLPSSVSGECESLINSNLDFLVQLLVRELDPTTICDALKVCTTSPTKVKTNPVECEVCQSAIGYLDSVLTEQSTEDEIKTAVKSLCSHLPAAIDNECDALITEYGDELIKLVVQQIKPDTICKALKVC</sequence>
<dbReference type="InterPro" id="IPR008139">
    <property type="entry name" value="SaposinB_dom"/>
</dbReference>
<proteinExistence type="predicted"/>
<organism evidence="10 11">
    <name type="scientific">Clytia hemisphaerica</name>
    <dbReference type="NCBI Taxonomy" id="252671"/>
    <lineage>
        <taxon>Eukaryota</taxon>
        <taxon>Metazoa</taxon>
        <taxon>Cnidaria</taxon>
        <taxon>Hydrozoa</taxon>
        <taxon>Hydroidolina</taxon>
        <taxon>Leptothecata</taxon>
        <taxon>Obeliida</taxon>
        <taxon>Clytiidae</taxon>
        <taxon>Clytia</taxon>
    </lineage>
</organism>
<dbReference type="GO" id="GO:0005764">
    <property type="term" value="C:lysosome"/>
    <property type="evidence" value="ECO:0007669"/>
    <property type="project" value="InterPro"/>
</dbReference>
<protein>
    <recommendedName>
        <fullName evidence="12">Proactivator polypeptide</fullName>
    </recommendedName>
</protein>
<dbReference type="SMART" id="SM00741">
    <property type="entry name" value="SapB"/>
    <property type="match status" value="12"/>
</dbReference>
<dbReference type="AlphaFoldDB" id="A0A7M5WIX3"/>
<feature type="domain" description="Saposin B-type" evidence="8">
    <location>
        <begin position="462"/>
        <end position="543"/>
    </location>
</feature>
<evidence type="ECO:0008006" key="12">
    <source>
        <dbReference type="Google" id="ProtNLM"/>
    </source>
</evidence>
<dbReference type="Gene3D" id="1.10.225.10">
    <property type="entry name" value="Saposin-like"/>
    <property type="match status" value="12"/>
</dbReference>
<dbReference type="GO" id="GO:0016020">
    <property type="term" value="C:membrane"/>
    <property type="evidence" value="ECO:0007669"/>
    <property type="project" value="GOC"/>
</dbReference>
<evidence type="ECO:0000313" key="11">
    <source>
        <dbReference type="Proteomes" id="UP000594262"/>
    </source>
</evidence>
<dbReference type="GO" id="GO:0005576">
    <property type="term" value="C:extracellular region"/>
    <property type="evidence" value="ECO:0007669"/>
    <property type="project" value="UniProtKB-SubCell"/>
</dbReference>
<dbReference type="InterPro" id="IPR051428">
    <property type="entry name" value="Sphingo_Act-Surfact_Prot"/>
</dbReference>
<dbReference type="Pfam" id="PF05184">
    <property type="entry name" value="SapB_1"/>
    <property type="match status" value="11"/>
</dbReference>
<evidence type="ECO:0000256" key="1">
    <source>
        <dbReference type="ARBA" id="ARBA00004613"/>
    </source>
</evidence>
<feature type="domain" description="Saposin B-type" evidence="8">
    <location>
        <begin position="63"/>
        <end position="145"/>
    </location>
</feature>
<dbReference type="PROSITE" id="PS50015">
    <property type="entry name" value="SAP_B"/>
    <property type="match status" value="12"/>
</dbReference>
<feature type="domain" description="Saposin B-type" evidence="8">
    <location>
        <begin position="368"/>
        <end position="449"/>
    </location>
</feature>
<dbReference type="RefSeq" id="XP_066930342.1">
    <property type="nucleotide sequence ID" value="XM_067074241.1"/>
</dbReference>
<feature type="domain" description="Saposin B-type" evidence="8">
    <location>
        <begin position="839"/>
        <end position="920"/>
    </location>
</feature>
<feature type="domain" description="Saposin B-type" evidence="8">
    <location>
        <begin position="646"/>
        <end position="727"/>
    </location>
</feature>
<dbReference type="GO" id="GO:0006665">
    <property type="term" value="P:sphingolipid metabolic process"/>
    <property type="evidence" value="ECO:0007669"/>
    <property type="project" value="InterPro"/>
</dbReference>
<dbReference type="EnsemblMetazoa" id="CLYHEMT002887.1">
    <property type="protein sequence ID" value="CLYHEMP002887.1"/>
    <property type="gene ID" value="CLYHEMG002887"/>
</dbReference>
<evidence type="ECO:0000256" key="6">
    <source>
        <dbReference type="ARBA" id="ARBA00023180"/>
    </source>
</evidence>
<dbReference type="OrthoDB" id="69496at2759"/>
<feature type="domain" description="Saposin B-type" evidence="8">
    <location>
        <begin position="558"/>
        <end position="639"/>
    </location>
</feature>
<feature type="domain" description="Saposin B-type" evidence="8">
    <location>
        <begin position="742"/>
        <end position="823"/>
    </location>
</feature>
<feature type="domain" description="Saposin B-type" evidence="8">
    <location>
        <begin position="168"/>
        <end position="248"/>
    </location>
</feature>
<dbReference type="PANTHER" id="PTHR11480">
    <property type="entry name" value="SAPOSIN-RELATED"/>
    <property type="match status" value="1"/>
</dbReference>
<feature type="domain" description="Saposin B-type" evidence="8">
    <location>
        <begin position="927"/>
        <end position="1008"/>
    </location>
</feature>
<reference evidence="10" key="1">
    <citation type="submission" date="2021-01" db="UniProtKB">
        <authorList>
            <consortium name="EnsemblMetazoa"/>
        </authorList>
    </citation>
    <scope>IDENTIFICATION</scope>
</reference>
<dbReference type="PROSITE" id="PS51110">
    <property type="entry name" value="SAP_A"/>
    <property type="match status" value="1"/>
</dbReference>
<feature type="domain" description="Saposin B-type" evidence="8">
    <location>
        <begin position="1104"/>
        <end position="1181"/>
    </location>
</feature>
<comment type="subcellular location">
    <subcellularLocation>
        <location evidence="1">Secreted</location>
    </subcellularLocation>
</comment>
<feature type="chain" id="PRO_5029850830" description="Proactivator polypeptide" evidence="7">
    <location>
        <begin position="17"/>
        <end position="1181"/>
    </location>
</feature>
<evidence type="ECO:0000313" key="10">
    <source>
        <dbReference type="EnsemblMetazoa" id="CLYHEMP002887.1"/>
    </source>
</evidence>
<dbReference type="PRINTS" id="PR01797">
    <property type="entry name" value="SAPOSIN"/>
</dbReference>
<dbReference type="InterPro" id="IPR011001">
    <property type="entry name" value="Saposin-like"/>
</dbReference>
<evidence type="ECO:0000256" key="3">
    <source>
        <dbReference type="ARBA" id="ARBA00022729"/>
    </source>
</evidence>
<dbReference type="Pfam" id="PF03489">
    <property type="entry name" value="SapB_2"/>
    <property type="match status" value="10"/>
</dbReference>
<dbReference type="InterPro" id="IPR008138">
    <property type="entry name" value="SapB_2"/>
</dbReference>
<feature type="domain" description="Saposin B-type" evidence="8">
    <location>
        <begin position="275"/>
        <end position="357"/>
    </location>
</feature>
<keyword evidence="5" id="KW-1015">Disulfide bond</keyword>
<dbReference type="GeneID" id="136817906"/>
<accession>A0A7M5WIX3</accession>
<dbReference type="Proteomes" id="UP000594262">
    <property type="component" value="Unplaced"/>
</dbReference>
<dbReference type="PANTHER" id="PTHR11480:SF3">
    <property type="entry name" value="BCDNA.GH08312"/>
    <property type="match status" value="1"/>
</dbReference>
<dbReference type="InterPro" id="IPR003119">
    <property type="entry name" value="SAP_A"/>
</dbReference>
<dbReference type="InterPro" id="IPR008373">
    <property type="entry name" value="Saposin"/>
</dbReference>
<dbReference type="Pfam" id="PF02199">
    <property type="entry name" value="SapA"/>
    <property type="match status" value="1"/>
</dbReference>
<keyword evidence="2" id="KW-0964">Secreted</keyword>
<evidence type="ECO:0000259" key="9">
    <source>
        <dbReference type="PROSITE" id="PS51110"/>
    </source>
</evidence>
<evidence type="ECO:0000256" key="7">
    <source>
        <dbReference type="SAM" id="SignalP"/>
    </source>
</evidence>
<evidence type="ECO:0000256" key="2">
    <source>
        <dbReference type="ARBA" id="ARBA00022525"/>
    </source>
</evidence>
<dbReference type="SMART" id="SM00162">
    <property type="entry name" value="SAPA"/>
    <property type="match status" value="1"/>
</dbReference>
<dbReference type="FunFam" id="1.10.225.10:FF:000002">
    <property type="entry name" value="prosaposin isoform X2"/>
    <property type="match status" value="8"/>
</dbReference>
<feature type="domain" description="Saposin B-type" evidence="8">
    <location>
        <begin position="1017"/>
        <end position="1098"/>
    </location>
</feature>
<keyword evidence="6" id="KW-0325">Glycoprotein</keyword>
<dbReference type="InterPro" id="IPR007856">
    <property type="entry name" value="SapB_1"/>
</dbReference>
<evidence type="ECO:0000259" key="8">
    <source>
        <dbReference type="PROSITE" id="PS50015"/>
    </source>
</evidence>
<feature type="signal peptide" evidence="7">
    <location>
        <begin position="1"/>
        <end position="16"/>
    </location>
</feature>